<evidence type="ECO:0000256" key="1">
    <source>
        <dbReference type="ARBA" id="ARBA00022679"/>
    </source>
</evidence>
<dbReference type="InterPro" id="IPR001296">
    <property type="entry name" value="Glyco_trans_1"/>
</dbReference>
<dbReference type="GO" id="GO:0016757">
    <property type="term" value="F:glycosyltransferase activity"/>
    <property type="evidence" value="ECO:0007669"/>
    <property type="project" value="InterPro"/>
</dbReference>
<gene>
    <name evidence="4" type="ORF">COT95_00635</name>
</gene>
<dbReference type="AlphaFoldDB" id="A0A2H0V7N7"/>
<dbReference type="Pfam" id="PF00534">
    <property type="entry name" value="Glycos_transf_1"/>
    <property type="match status" value="1"/>
</dbReference>
<reference evidence="5" key="1">
    <citation type="submission" date="2017-09" db="EMBL/GenBank/DDBJ databases">
        <title>Depth-based differentiation of microbial function through sediment-hosted aquifers and enrichment of novel symbionts in the deep terrestrial subsurface.</title>
        <authorList>
            <person name="Probst A.J."/>
            <person name="Ladd B."/>
            <person name="Jarett J.K."/>
            <person name="Geller-Mcgrath D.E."/>
            <person name="Sieber C.M.K."/>
            <person name="Emerson J.B."/>
            <person name="Anantharaman K."/>
            <person name="Thomas B.C."/>
            <person name="Malmstrom R."/>
            <person name="Stieglmeier M."/>
            <person name="Klingl A."/>
            <person name="Woyke T."/>
            <person name="Ryan C.M."/>
            <person name="Banfield J.F."/>
        </authorList>
    </citation>
    <scope>NUCLEOTIDE SEQUENCE [LARGE SCALE GENOMIC DNA]</scope>
</reference>
<evidence type="ECO:0000259" key="2">
    <source>
        <dbReference type="Pfam" id="PF00534"/>
    </source>
</evidence>
<evidence type="ECO:0008006" key="6">
    <source>
        <dbReference type="Google" id="ProtNLM"/>
    </source>
</evidence>
<dbReference type="SUPFAM" id="SSF53756">
    <property type="entry name" value="UDP-Glycosyltransferase/glycogen phosphorylase"/>
    <property type="match status" value="1"/>
</dbReference>
<dbReference type="Proteomes" id="UP000228614">
    <property type="component" value="Unassembled WGS sequence"/>
</dbReference>
<sequence>MKRKIDKILIIAEYFYPDSIGGTGRYVYDLARYLAKNNKQVTVTVPRHDVGLPAREKIKGVEIERYGGHIYFFAKKFIPQTFLNMLWSYFYTKKILKNNAFDFVSFHHVSTTYLNKKIINKKNIPWSYHFHASMRQEWVFKNNNSNNFSRVLFGKILGAMENSIFKKSAVIIVLSAFSKNILVVDFGVAADKIKVIPGAVDEKWLNKVDCEKTIAYWPKNSWRLLSVRRLEKRMGLSVLIEAVKILRNKKQNVYLVIAGEGSLKKELQNLIDKNNLQNNIELLGRVSDEDLPCLYQTAELFILPTVALEGFGLATVESLASGTPVVGTNIGATAEIIQSFGKDFLVSANNAKILAVAIEKYFKKSAKEKKELSVRSVDLAKRYYSWPEIIKDIIKVYENIAD</sequence>
<dbReference type="InterPro" id="IPR028098">
    <property type="entry name" value="Glyco_trans_4-like_N"/>
</dbReference>
<evidence type="ECO:0000259" key="3">
    <source>
        <dbReference type="Pfam" id="PF13439"/>
    </source>
</evidence>
<evidence type="ECO:0000313" key="5">
    <source>
        <dbReference type="Proteomes" id="UP000228614"/>
    </source>
</evidence>
<dbReference type="GO" id="GO:0009103">
    <property type="term" value="P:lipopolysaccharide biosynthetic process"/>
    <property type="evidence" value="ECO:0007669"/>
    <property type="project" value="TreeGrafter"/>
</dbReference>
<proteinExistence type="predicted"/>
<feature type="domain" description="Glycosyl transferase family 1" evidence="2">
    <location>
        <begin position="217"/>
        <end position="368"/>
    </location>
</feature>
<accession>A0A2H0V7N7</accession>
<dbReference type="PANTHER" id="PTHR46401:SF2">
    <property type="entry name" value="GLYCOSYLTRANSFERASE WBBK-RELATED"/>
    <property type="match status" value="1"/>
</dbReference>
<dbReference type="PANTHER" id="PTHR46401">
    <property type="entry name" value="GLYCOSYLTRANSFERASE WBBK-RELATED"/>
    <property type="match status" value="1"/>
</dbReference>
<evidence type="ECO:0000313" key="4">
    <source>
        <dbReference type="EMBL" id="PIR95083.1"/>
    </source>
</evidence>
<name>A0A2H0V7N7_9BACT</name>
<dbReference type="EMBL" id="PFAN01000037">
    <property type="protein sequence ID" value="PIR95083.1"/>
    <property type="molecule type" value="Genomic_DNA"/>
</dbReference>
<organism evidence="4 5">
    <name type="scientific">Candidatus Falkowbacteria bacterium CG10_big_fil_rev_8_21_14_0_10_37_6</name>
    <dbReference type="NCBI Taxonomy" id="1974563"/>
    <lineage>
        <taxon>Bacteria</taxon>
        <taxon>Candidatus Falkowiibacteriota</taxon>
    </lineage>
</organism>
<feature type="domain" description="Glycosyltransferase subfamily 4-like N-terminal" evidence="3">
    <location>
        <begin position="20"/>
        <end position="202"/>
    </location>
</feature>
<dbReference type="Gene3D" id="3.40.50.2000">
    <property type="entry name" value="Glycogen Phosphorylase B"/>
    <property type="match status" value="2"/>
</dbReference>
<dbReference type="CDD" id="cd03801">
    <property type="entry name" value="GT4_PimA-like"/>
    <property type="match status" value="1"/>
</dbReference>
<protein>
    <recommendedName>
        <fullName evidence="6">Glycosyltransferase family 1 protein</fullName>
    </recommendedName>
</protein>
<comment type="caution">
    <text evidence="4">The sequence shown here is derived from an EMBL/GenBank/DDBJ whole genome shotgun (WGS) entry which is preliminary data.</text>
</comment>
<dbReference type="Pfam" id="PF13439">
    <property type="entry name" value="Glyco_transf_4"/>
    <property type="match status" value="1"/>
</dbReference>
<keyword evidence="1" id="KW-0808">Transferase</keyword>